<reference evidence="6" key="1">
    <citation type="journal article" date="2022" name="Int. J. Mol. Sci.">
        <title>Draft Genome of Tanacetum Coccineum: Genomic Comparison of Closely Related Tanacetum-Family Plants.</title>
        <authorList>
            <person name="Yamashiro T."/>
            <person name="Shiraishi A."/>
            <person name="Nakayama K."/>
            <person name="Satake H."/>
        </authorList>
    </citation>
    <scope>NUCLEOTIDE SEQUENCE</scope>
</reference>
<evidence type="ECO:0000256" key="1">
    <source>
        <dbReference type="SAM" id="Coils"/>
    </source>
</evidence>
<feature type="region of interest" description="Disordered" evidence="2">
    <location>
        <begin position="538"/>
        <end position="564"/>
    </location>
</feature>
<dbReference type="InterPro" id="IPR057670">
    <property type="entry name" value="SH3_retrovirus"/>
</dbReference>
<dbReference type="SUPFAM" id="SSF53098">
    <property type="entry name" value="Ribonuclease H-like"/>
    <property type="match status" value="1"/>
</dbReference>
<gene>
    <name evidence="6" type="ORF">Tco_1066791</name>
</gene>
<feature type="region of interest" description="Disordered" evidence="2">
    <location>
        <begin position="1085"/>
        <end position="1125"/>
    </location>
</feature>
<dbReference type="EMBL" id="BQNB010019416">
    <property type="protein sequence ID" value="GJT85074.1"/>
    <property type="molecule type" value="Genomic_DNA"/>
</dbReference>
<organism evidence="6 7">
    <name type="scientific">Tanacetum coccineum</name>
    <dbReference type="NCBI Taxonomy" id="301880"/>
    <lineage>
        <taxon>Eukaryota</taxon>
        <taxon>Viridiplantae</taxon>
        <taxon>Streptophyta</taxon>
        <taxon>Embryophyta</taxon>
        <taxon>Tracheophyta</taxon>
        <taxon>Spermatophyta</taxon>
        <taxon>Magnoliopsida</taxon>
        <taxon>eudicotyledons</taxon>
        <taxon>Gunneridae</taxon>
        <taxon>Pentapetalae</taxon>
        <taxon>asterids</taxon>
        <taxon>campanulids</taxon>
        <taxon>Asterales</taxon>
        <taxon>Asteraceae</taxon>
        <taxon>Asteroideae</taxon>
        <taxon>Anthemideae</taxon>
        <taxon>Anthemidinae</taxon>
        <taxon>Tanacetum</taxon>
    </lineage>
</organism>
<evidence type="ECO:0000259" key="5">
    <source>
        <dbReference type="Pfam" id="PF25597"/>
    </source>
</evidence>
<feature type="compositionally biased region" description="Polar residues" evidence="2">
    <location>
        <begin position="1112"/>
        <end position="1122"/>
    </location>
</feature>
<sequence>MEEQTKRLRTLSLDDTSENLMALIRVNTAQGVNTASTQGAVDSSTTVENLSNVVIYSFFASQPSIPQLDNEDLQQIHPDDLEEIDLRWNIAMLTMRARRFLKNTGRKLDMANKERIRSGPILVNSVRSVNTVQSRTAVNNAGPMKNVINNAYLTARRPFNKITAANNSNFTKKVNVVKVIRVNTARPKAVISAVKGNKGNTQQDLKDKRVIDSGCSRHMTGNRSYLTNYEEIDGGFVAFGGNSKGGKITRKGKIQTSKLDFEDVYFVKELKSNLFSVSQMCDKKNSVLLTDTACVVLSPNFKLTDENHVLLKVPRKDNMYSIVLKNVVPQGGFTCLIAKATPDESNLWHRRLGHVNFKTMNKLVEENLVRGLPSKLFEINQTCVACQKGKLHRASCIENLIDLRVKVIRCDNGTEFKNRVMNQFCEMKGIKREFSVARTSKQNGKTYLKLLRPFGCPVTILNTIDHLGKFDGKANEGFFVGYSTNSKAFRVFNSRTRIVEENMHVKFSEDTPNIAGSGPNWLFDIDALTNSMNYKPIVAGNQSNGEEEKKDLEDPGNEDSEVTSTIEPRVNQEKDANVNNTNSIKTISPTINALGIVDNVVAENIVYGCADDLNMPDLEEIGRFSDAEDDISGVDMNNLDTYLQVSPVPTTRIHKDHPIEQIIRDLNSAPQIRRMIRNLEEHGFLRTTLEQRRNHKEIQTYCCLLEFLSQRRNPEEMKIDKSLFLSKDKWILLLVQVYIDDIIFGSTRKKMCTEFEKMTHKKFQMSSMGELTFLLETYGNQRLCSKPDIMFEILKRSNLIWYPKDSPFDLVAYTDSDYARASLDRKSTTGGCQFLGCRLISWQCKKQTVVANSITEAEYIAALNCCRQVIWIQNQLLDYGYNFMQTKIHIDNESTICIVKNPVFHLKTKHIEIRHNFIRDSNKKKLIQMIKIHTDQNVIDLLPKAFDVSRFQYLITSIQLLLLVKLMLPGITYYCWATAGSVNAVRLNLVLLVQVNDVEATAKVKTVNGEVQIQALVDKKKVIITETSVRSDLQLEDAEGTECLPNATIFEQLTLMGQGKEFSIRDTPLFPTMIVQAQEQVGKGSEIPIDSNHTPTTTQPSTSKPQKKQSRRNVPTHSNNPLLSEITELKERVKKLEKNEGSRTHRLRRLYKVGRSTRVVSSEDEGLEFTLVDETQGRYGDNLMFDIGVLDNEQDMTEKEVDMAEKDVSTADPVTTASEVVTTANVVVSTTEVITDNYELAATLQAEEQGEFPIKEKSRLFVELMNKRKKHFTRLRMLFDKEMKRVNTFVDMDTELVKGSETRTEESSKRAREELEYKNLKKQKLDENIEAEVDDDQ</sequence>
<name>A0ABQ5HB29_9ASTR</name>
<dbReference type="Proteomes" id="UP001151760">
    <property type="component" value="Unassembled WGS sequence"/>
</dbReference>
<dbReference type="PANTHER" id="PTHR11439">
    <property type="entry name" value="GAG-POL-RELATED RETROTRANSPOSON"/>
    <property type="match status" value="1"/>
</dbReference>
<dbReference type="PANTHER" id="PTHR11439:SF495">
    <property type="entry name" value="REVERSE TRANSCRIPTASE, RNA-DEPENDENT DNA POLYMERASE-RELATED"/>
    <property type="match status" value="1"/>
</dbReference>
<feature type="non-terminal residue" evidence="6">
    <location>
        <position position="1337"/>
    </location>
</feature>
<feature type="domain" description="Retrovirus-related Pol polyprotein from transposon TNT 1-94-like beta-barrel" evidence="4">
    <location>
        <begin position="210"/>
        <end position="283"/>
    </location>
</feature>
<keyword evidence="1" id="KW-0175">Coiled coil</keyword>
<dbReference type="Pfam" id="PF22936">
    <property type="entry name" value="Pol_BBD"/>
    <property type="match status" value="1"/>
</dbReference>
<evidence type="ECO:0000256" key="2">
    <source>
        <dbReference type="SAM" id="MobiDB-lite"/>
    </source>
</evidence>
<dbReference type="InterPro" id="IPR054722">
    <property type="entry name" value="PolX-like_BBD"/>
</dbReference>
<dbReference type="Pfam" id="PF25597">
    <property type="entry name" value="SH3_retrovirus"/>
    <property type="match status" value="1"/>
</dbReference>
<accession>A0ABQ5HB29</accession>
<dbReference type="InterPro" id="IPR012337">
    <property type="entry name" value="RNaseH-like_sf"/>
</dbReference>
<proteinExistence type="predicted"/>
<evidence type="ECO:0000259" key="4">
    <source>
        <dbReference type="Pfam" id="PF22936"/>
    </source>
</evidence>
<feature type="compositionally biased region" description="Low complexity" evidence="2">
    <location>
        <begin position="1094"/>
        <end position="1104"/>
    </location>
</feature>
<dbReference type="InterPro" id="IPR025724">
    <property type="entry name" value="GAG-pre-integrase_dom"/>
</dbReference>
<dbReference type="InterPro" id="IPR036397">
    <property type="entry name" value="RNaseH_sf"/>
</dbReference>
<dbReference type="CDD" id="cd09272">
    <property type="entry name" value="RNase_HI_RT_Ty1"/>
    <property type="match status" value="1"/>
</dbReference>
<dbReference type="Gene3D" id="3.30.420.10">
    <property type="entry name" value="Ribonuclease H-like superfamily/Ribonuclease H"/>
    <property type="match status" value="1"/>
</dbReference>
<evidence type="ECO:0000313" key="6">
    <source>
        <dbReference type="EMBL" id="GJT85074.1"/>
    </source>
</evidence>
<reference evidence="6" key="2">
    <citation type="submission" date="2022-01" db="EMBL/GenBank/DDBJ databases">
        <authorList>
            <person name="Yamashiro T."/>
            <person name="Shiraishi A."/>
            <person name="Satake H."/>
            <person name="Nakayama K."/>
        </authorList>
    </citation>
    <scope>NUCLEOTIDE SEQUENCE</scope>
</reference>
<keyword evidence="7" id="KW-1185">Reference proteome</keyword>
<protein>
    <submittedName>
        <fullName evidence="6">Ribonuclease H-like domain-containing protein</fullName>
    </submittedName>
</protein>
<dbReference type="Pfam" id="PF13976">
    <property type="entry name" value="gag_pre-integrs"/>
    <property type="match status" value="1"/>
</dbReference>
<comment type="caution">
    <text evidence="6">The sequence shown here is derived from an EMBL/GenBank/DDBJ whole genome shotgun (WGS) entry which is preliminary data.</text>
</comment>
<evidence type="ECO:0000259" key="3">
    <source>
        <dbReference type="Pfam" id="PF13976"/>
    </source>
</evidence>
<feature type="domain" description="GAG-pre-integrase" evidence="3">
    <location>
        <begin position="334"/>
        <end position="390"/>
    </location>
</feature>
<evidence type="ECO:0000313" key="7">
    <source>
        <dbReference type="Proteomes" id="UP001151760"/>
    </source>
</evidence>
<feature type="domain" description="Retroviral polymerase SH3-like" evidence="5">
    <location>
        <begin position="456"/>
        <end position="511"/>
    </location>
</feature>
<feature type="coiled-coil region" evidence="1">
    <location>
        <begin position="1303"/>
        <end position="1330"/>
    </location>
</feature>